<name>A0A7G7G7D0_9BACT</name>
<dbReference type="EMBL" id="CP055156">
    <property type="protein sequence ID" value="QNF33064.1"/>
    <property type="molecule type" value="Genomic_DNA"/>
</dbReference>
<dbReference type="RefSeq" id="WP_185273906.1">
    <property type="nucleotide sequence ID" value="NZ_CP055156.1"/>
</dbReference>
<evidence type="ECO:0000313" key="2">
    <source>
        <dbReference type="Proteomes" id="UP000515237"/>
    </source>
</evidence>
<proteinExistence type="predicted"/>
<organism evidence="1 2">
    <name type="scientific">Adhaeribacter swui</name>
    <dbReference type="NCBI Taxonomy" id="2086471"/>
    <lineage>
        <taxon>Bacteria</taxon>
        <taxon>Pseudomonadati</taxon>
        <taxon>Bacteroidota</taxon>
        <taxon>Cytophagia</taxon>
        <taxon>Cytophagales</taxon>
        <taxon>Hymenobacteraceae</taxon>
        <taxon>Adhaeribacter</taxon>
    </lineage>
</organism>
<protein>
    <recommendedName>
        <fullName evidence="3">Macroglobulin domain-containing protein</fullName>
    </recommendedName>
</protein>
<accession>A0A7G7G7D0</accession>
<evidence type="ECO:0000313" key="1">
    <source>
        <dbReference type="EMBL" id="QNF33064.1"/>
    </source>
</evidence>
<evidence type="ECO:0008006" key="3">
    <source>
        <dbReference type="Google" id="ProtNLM"/>
    </source>
</evidence>
<reference evidence="1 2" key="1">
    <citation type="journal article" date="2018" name="Int. J. Syst. Evol. Microbiol.">
        <title>Adhaeribacter swui sp. nov., isolated from wet mud.</title>
        <authorList>
            <person name="Kim D.U."/>
            <person name="Kim K.W."/>
            <person name="Kang M.S."/>
            <person name="Kim J.Y."/>
            <person name="Jang J.H."/>
            <person name="Kim M.K."/>
        </authorList>
    </citation>
    <scope>NUCLEOTIDE SEQUENCE [LARGE SCALE GENOMIC DNA]</scope>
    <source>
        <strain evidence="1 2">KCTC 52873</strain>
    </source>
</reference>
<dbReference type="Proteomes" id="UP000515237">
    <property type="component" value="Chromosome"/>
</dbReference>
<dbReference type="KEGG" id="aswu:HUW51_10080"/>
<gene>
    <name evidence="1" type="ORF">HUW51_10080</name>
</gene>
<dbReference type="AlphaFoldDB" id="A0A7G7G7D0"/>
<sequence>MKYLNPLTSFYGRQPSFRILHFFFLLLAFLNSKLVYSQTDTLKSITRQFKQYSEHHLSEKLFLHLDRPMYLAGETMWFKIYAVDGTFQKPLDLSKIAYIEVLDKEQKPVLQGKVDLLDATGQGSFVLPSSLTSGNYLVRVYTNWMKNFSPEYYFQSPVTIVNTFTNLGLKPNKDSAAYDIQFFPEGGNLVKGLTSKVAFKITDKSSRGIDADGYLQDKSGNKLTTFKTQKFGLGNFTFTPSEATAYQATLKLANSKVVTATLPVVYEQGYVMQLTDVDAGQIKITVQTNVTDQANSDIFLLGHARQNPLVSTYNRLNNGQAEFTINKKNLAEGINHFTLFNSRKQPLCERLYFQQPHHQLAIAATTDKTTYTTREKVIMELSTADQSQAATPANLSLAVYRLDSLPTTTPPAINNYLWLTSDLRGTIENPEYYFSPASPEVAQAADNLMLTQGWRRFQWESVFFKKSDSIQFVPELNGHLIRGKITDRQTGQPVPNMATYLASPSRLVRLYHTTSKANGAIQFEAKDFYGSREIVVQTGLPQDSLYRFEIQNPFSDKNFTTQVPPFTLTEKFKIDLEQRHAQMQVQNAYFKKYASRFKPTVTDSMAFYGQPDEKYKLDDFTRFKVMEEVLREYVPGVQVRIRKDGFHFMVFDNVNKTIFRDNPMVLLDGVPVFNINKIMAMDPLKIQKLEVITSRYFQGTATYNGLVSFSTYKGNLDGFDLNPNTFVQEYEGLQYQREFYAPRYETTTEKQSRLPDQRNLLYWNPQVITTSNKQKLEFYTSDKAGKYLISIQGLSKTGLAGSTNLIFEVKQAL</sequence>
<dbReference type="Gene3D" id="2.60.40.1930">
    <property type="match status" value="1"/>
</dbReference>
<keyword evidence="2" id="KW-1185">Reference proteome</keyword>